<protein>
    <submittedName>
        <fullName evidence="4">Virginiamycin A acetyltransferase</fullName>
        <ecNumber evidence="4">2.3.1.-</ecNumber>
    </submittedName>
</protein>
<dbReference type="Gene3D" id="2.160.10.10">
    <property type="entry name" value="Hexapeptide repeat proteins"/>
    <property type="match status" value="1"/>
</dbReference>
<comment type="caution">
    <text evidence="4">The sequence shown here is derived from an EMBL/GenBank/DDBJ whole genome shotgun (WGS) entry which is preliminary data.</text>
</comment>
<gene>
    <name evidence="4" type="ORF">JOF53_005675</name>
</gene>
<evidence type="ECO:0000256" key="1">
    <source>
        <dbReference type="ARBA" id="ARBA00022679"/>
    </source>
</evidence>
<name>A0ABS5AJQ7_9PSEU</name>
<keyword evidence="4" id="KW-0012">Acyltransferase</keyword>
<dbReference type="InterPro" id="IPR001451">
    <property type="entry name" value="Hexapep"/>
</dbReference>
<evidence type="ECO:0000256" key="2">
    <source>
        <dbReference type="ARBA" id="ARBA00022737"/>
    </source>
</evidence>
<dbReference type="PANTHER" id="PTHR43300:SF11">
    <property type="entry name" value="ACETYLTRANSFERASE RV3034C-RELATED"/>
    <property type="match status" value="1"/>
</dbReference>
<keyword evidence="1 4" id="KW-0808">Transferase</keyword>
<evidence type="ECO:0000313" key="5">
    <source>
        <dbReference type="Proteomes" id="UP001519363"/>
    </source>
</evidence>
<reference evidence="4 5" key="1">
    <citation type="submission" date="2021-03" db="EMBL/GenBank/DDBJ databases">
        <title>Sequencing the genomes of 1000 actinobacteria strains.</title>
        <authorList>
            <person name="Klenk H.-P."/>
        </authorList>
    </citation>
    <scope>NUCLEOTIDE SEQUENCE [LARGE SCALE GENOMIC DNA]</scope>
    <source>
        <strain evidence="4 5">DSM 44580</strain>
    </source>
</reference>
<keyword evidence="2" id="KW-0677">Repeat</keyword>
<evidence type="ECO:0000313" key="4">
    <source>
        <dbReference type="EMBL" id="MBP2476803.1"/>
    </source>
</evidence>
<dbReference type="PROSITE" id="PS00101">
    <property type="entry name" value="HEXAPEP_TRANSFERASES"/>
    <property type="match status" value="1"/>
</dbReference>
<proteinExistence type="predicted"/>
<dbReference type="EC" id="2.3.1.-" evidence="4"/>
<dbReference type="GO" id="GO:0016746">
    <property type="term" value="F:acyltransferase activity"/>
    <property type="evidence" value="ECO:0007669"/>
    <property type="project" value="UniProtKB-KW"/>
</dbReference>
<dbReference type="Proteomes" id="UP001519363">
    <property type="component" value="Unassembled WGS sequence"/>
</dbReference>
<dbReference type="Pfam" id="PF00132">
    <property type="entry name" value="Hexapep"/>
    <property type="match status" value="1"/>
</dbReference>
<dbReference type="EMBL" id="JAGIOO010000001">
    <property type="protein sequence ID" value="MBP2476803.1"/>
    <property type="molecule type" value="Genomic_DNA"/>
</dbReference>
<evidence type="ECO:0000256" key="3">
    <source>
        <dbReference type="SAM" id="MobiDB-lite"/>
    </source>
</evidence>
<dbReference type="SUPFAM" id="SSF51161">
    <property type="entry name" value="Trimeric LpxA-like enzymes"/>
    <property type="match status" value="1"/>
</dbReference>
<dbReference type="InterPro" id="IPR011004">
    <property type="entry name" value="Trimer_LpxA-like_sf"/>
</dbReference>
<sequence length="245" mass="27484">MTAIEPFQRSLTGSERASDIPVDPTRVPDPYQMVPSTRPEDLRTVVFLKALVQSEFIEVGEFTYYHDEHHPYEFETRNVLYNFGPEKLRIGRYCQIASGVRFPMPQANHPMIGVSTYPFTMFDADWREQTLEDWLTIPSRGDTVIGNDVWIGGDAKIMPGVTVGDGAIIAANSVVTKDVPAYTIVGGNPAKPIRQRFNDEDIALLQRLAWWDWPVEQVTRHARLIQAGTPKELAAAARAAGLLED</sequence>
<dbReference type="InterPro" id="IPR050179">
    <property type="entry name" value="Trans_hexapeptide_repeat"/>
</dbReference>
<dbReference type="PANTHER" id="PTHR43300">
    <property type="entry name" value="ACETYLTRANSFERASE"/>
    <property type="match status" value="1"/>
</dbReference>
<accession>A0ABS5AJQ7</accession>
<dbReference type="InterPro" id="IPR018357">
    <property type="entry name" value="Hexapep_transf_CS"/>
</dbReference>
<feature type="region of interest" description="Disordered" evidence="3">
    <location>
        <begin position="1"/>
        <end position="29"/>
    </location>
</feature>
<dbReference type="CDD" id="cd03349">
    <property type="entry name" value="LbH_XAT"/>
    <property type="match status" value="1"/>
</dbReference>
<keyword evidence="5" id="KW-1185">Reference proteome</keyword>
<organism evidence="4 5">
    <name type="scientific">Crossiella equi</name>
    <dbReference type="NCBI Taxonomy" id="130796"/>
    <lineage>
        <taxon>Bacteria</taxon>
        <taxon>Bacillati</taxon>
        <taxon>Actinomycetota</taxon>
        <taxon>Actinomycetes</taxon>
        <taxon>Pseudonocardiales</taxon>
        <taxon>Pseudonocardiaceae</taxon>
        <taxon>Crossiella</taxon>
    </lineage>
</organism>